<feature type="transmembrane region" description="Helical" evidence="12">
    <location>
        <begin position="12"/>
        <end position="31"/>
    </location>
</feature>
<dbReference type="PANTHER" id="PTHR43221:SF1">
    <property type="entry name" value="PROTEASE HTPX"/>
    <property type="match status" value="1"/>
</dbReference>
<keyword evidence="5" id="KW-0479">Metal-binding</keyword>
<accession>A0A286G5Z5</accession>
<proteinExistence type="inferred from homology"/>
<dbReference type="GO" id="GO:0005886">
    <property type="term" value="C:plasma membrane"/>
    <property type="evidence" value="ECO:0007669"/>
    <property type="project" value="UniProtKB-SubCell"/>
</dbReference>
<dbReference type="PANTHER" id="PTHR43221">
    <property type="entry name" value="PROTEASE HTPX"/>
    <property type="match status" value="1"/>
</dbReference>
<keyword evidence="3 11" id="KW-0645">Protease</keyword>
<keyword evidence="15" id="KW-1185">Reference proteome</keyword>
<evidence type="ECO:0000256" key="8">
    <source>
        <dbReference type="ARBA" id="ARBA00022989"/>
    </source>
</evidence>
<evidence type="ECO:0000313" key="14">
    <source>
        <dbReference type="EMBL" id="SOD90977.1"/>
    </source>
</evidence>
<reference evidence="15" key="1">
    <citation type="submission" date="2017-09" db="EMBL/GenBank/DDBJ databases">
        <authorList>
            <person name="Varghese N."/>
            <person name="Submissions S."/>
        </authorList>
    </citation>
    <scope>NUCLEOTIDE SEQUENCE [LARGE SCALE GENOMIC DNA]</scope>
    <source>
        <strain evidence="15">USBA 140</strain>
    </source>
</reference>
<keyword evidence="14" id="KW-0346">Stress response</keyword>
<evidence type="ECO:0000256" key="6">
    <source>
        <dbReference type="ARBA" id="ARBA00022801"/>
    </source>
</evidence>
<dbReference type="GO" id="GO:0004222">
    <property type="term" value="F:metalloendopeptidase activity"/>
    <property type="evidence" value="ECO:0007669"/>
    <property type="project" value="InterPro"/>
</dbReference>
<keyword evidence="9 11" id="KW-0482">Metalloprotease</keyword>
<organism evidence="14 15">
    <name type="scientific">Caenispirillum bisanense</name>
    <dbReference type="NCBI Taxonomy" id="414052"/>
    <lineage>
        <taxon>Bacteria</taxon>
        <taxon>Pseudomonadati</taxon>
        <taxon>Pseudomonadota</taxon>
        <taxon>Alphaproteobacteria</taxon>
        <taxon>Rhodospirillales</taxon>
        <taxon>Novispirillaceae</taxon>
        <taxon>Caenispirillum</taxon>
    </lineage>
</organism>
<keyword evidence="2" id="KW-1003">Cell membrane</keyword>
<keyword evidence="10 12" id="KW-0472">Membrane</keyword>
<feature type="transmembrane region" description="Helical" evidence="12">
    <location>
        <begin position="158"/>
        <end position="177"/>
    </location>
</feature>
<gene>
    <name evidence="14" type="ORF">SAMN05421508_101747</name>
</gene>
<evidence type="ECO:0000256" key="9">
    <source>
        <dbReference type="ARBA" id="ARBA00023049"/>
    </source>
</evidence>
<evidence type="ECO:0000256" key="2">
    <source>
        <dbReference type="ARBA" id="ARBA00022475"/>
    </source>
</evidence>
<feature type="domain" description="Peptidase M48" evidence="13">
    <location>
        <begin position="74"/>
        <end position="271"/>
    </location>
</feature>
<sequence>MAWVRAVLRLDALASLAGMIAVLGLTGWLIAGPDGLLVTAAVGLLSVALAPTVPPGVAMRVLGARPVHPEQAPGLYTLLIELAEAAGLRQPPVLYRIPGGSVSALSVGDGERAAIALSDGMTMVMDARELRGVLAHEVAHVAAADTALMSLAAVLGRIVHTLATFGLIAAIVVAVFTPAVVPVWLVLAIALAPWGATLLHLHLSRRREFAADAAAARLTGDPQGLARALVKLETLPRRGLGHLMRPSGGWSRGGWLRTHPSTRDRIERLVGPIRDRVRPLAEL</sequence>
<comment type="similarity">
    <text evidence="11">Belongs to the peptidase M48 family.</text>
</comment>
<feature type="transmembrane region" description="Helical" evidence="12">
    <location>
        <begin position="37"/>
        <end position="58"/>
    </location>
</feature>
<keyword evidence="8 12" id="KW-1133">Transmembrane helix</keyword>
<dbReference type="AlphaFoldDB" id="A0A286G5Z5"/>
<protein>
    <submittedName>
        <fullName evidence="14">Heat shock protein HtpX</fullName>
    </submittedName>
</protein>
<keyword evidence="4 12" id="KW-0812">Transmembrane</keyword>
<name>A0A286G5Z5_9PROT</name>
<evidence type="ECO:0000313" key="15">
    <source>
        <dbReference type="Proteomes" id="UP000219621"/>
    </source>
</evidence>
<evidence type="ECO:0000259" key="13">
    <source>
        <dbReference type="Pfam" id="PF01435"/>
    </source>
</evidence>
<keyword evidence="7 11" id="KW-0862">Zinc</keyword>
<dbReference type="InterPro" id="IPR001915">
    <property type="entry name" value="Peptidase_M48"/>
</dbReference>
<dbReference type="RefSeq" id="WP_097277604.1">
    <property type="nucleotide sequence ID" value="NZ_OCNJ01000001.1"/>
</dbReference>
<dbReference type="Gene3D" id="3.30.2010.10">
    <property type="entry name" value="Metalloproteases ('zincins'), catalytic domain"/>
    <property type="match status" value="1"/>
</dbReference>
<evidence type="ECO:0000256" key="11">
    <source>
        <dbReference type="RuleBase" id="RU003983"/>
    </source>
</evidence>
<comment type="subcellular location">
    <subcellularLocation>
        <location evidence="1">Cell membrane</location>
        <topology evidence="1">Multi-pass membrane protein</topology>
    </subcellularLocation>
</comment>
<dbReference type="OrthoDB" id="15218at2"/>
<dbReference type="Pfam" id="PF01435">
    <property type="entry name" value="Peptidase_M48"/>
    <property type="match status" value="1"/>
</dbReference>
<evidence type="ECO:0000256" key="4">
    <source>
        <dbReference type="ARBA" id="ARBA00022692"/>
    </source>
</evidence>
<evidence type="ECO:0000256" key="12">
    <source>
        <dbReference type="SAM" id="Phobius"/>
    </source>
</evidence>
<evidence type="ECO:0000256" key="3">
    <source>
        <dbReference type="ARBA" id="ARBA00022670"/>
    </source>
</evidence>
<feature type="transmembrane region" description="Helical" evidence="12">
    <location>
        <begin position="183"/>
        <end position="201"/>
    </location>
</feature>
<evidence type="ECO:0000256" key="1">
    <source>
        <dbReference type="ARBA" id="ARBA00004651"/>
    </source>
</evidence>
<dbReference type="EMBL" id="OCNJ01000001">
    <property type="protein sequence ID" value="SOD90977.1"/>
    <property type="molecule type" value="Genomic_DNA"/>
</dbReference>
<keyword evidence="6 11" id="KW-0378">Hydrolase</keyword>
<comment type="cofactor">
    <cofactor evidence="11">
        <name>Zn(2+)</name>
        <dbReference type="ChEBI" id="CHEBI:29105"/>
    </cofactor>
    <text evidence="11">Binds 1 zinc ion per subunit.</text>
</comment>
<dbReference type="GO" id="GO:0006508">
    <property type="term" value="P:proteolysis"/>
    <property type="evidence" value="ECO:0007669"/>
    <property type="project" value="UniProtKB-KW"/>
</dbReference>
<evidence type="ECO:0000256" key="7">
    <source>
        <dbReference type="ARBA" id="ARBA00022833"/>
    </source>
</evidence>
<evidence type="ECO:0000256" key="5">
    <source>
        <dbReference type="ARBA" id="ARBA00022723"/>
    </source>
</evidence>
<dbReference type="InterPro" id="IPR050083">
    <property type="entry name" value="HtpX_protease"/>
</dbReference>
<evidence type="ECO:0000256" key="10">
    <source>
        <dbReference type="ARBA" id="ARBA00023136"/>
    </source>
</evidence>
<dbReference type="Proteomes" id="UP000219621">
    <property type="component" value="Unassembled WGS sequence"/>
</dbReference>
<dbReference type="GO" id="GO:0046872">
    <property type="term" value="F:metal ion binding"/>
    <property type="evidence" value="ECO:0007669"/>
    <property type="project" value="UniProtKB-KW"/>
</dbReference>